<gene>
    <name evidence="3" type="ORF">VV02_07830</name>
</gene>
<dbReference type="GO" id="GO:0003677">
    <property type="term" value="F:DNA binding"/>
    <property type="evidence" value="ECO:0007669"/>
    <property type="project" value="InterPro"/>
</dbReference>
<evidence type="ECO:0000313" key="3">
    <source>
        <dbReference type="EMBL" id="AKU15787.1"/>
    </source>
</evidence>
<organism evidence="3 4">
    <name type="scientific">Luteipulveratus mongoliensis</name>
    <dbReference type="NCBI Taxonomy" id="571913"/>
    <lineage>
        <taxon>Bacteria</taxon>
        <taxon>Bacillati</taxon>
        <taxon>Actinomycetota</taxon>
        <taxon>Actinomycetes</taxon>
        <taxon>Micrococcales</taxon>
        <taxon>Dermacoccaceae</taxon>
        <taxon>Luteipulveratus</taxon>
    </lineage>
</organism>
<keyword evidence="4" id="KW-1185">Reference proteome</keyword>
<dbReference type="InterPro" id="IPR001387">
    <property type="entry name" value="Cro/C1-type_HTH"/>
</dbReference>
<dbReference type="PROSITE" id="PS50943">
    <property type="entry name" value="HTH_CROC1"/>
    <property type="match status" value="1"/>
</dbReference>
<dbReference type="Gene3D" id="1.10.260.40">
    <property type="entry name" value="lambda repressor-like DNA-binding domains"/>
    <property type="match status" value="1"/>
</dbReference>
<evidence type="ECO:0000313" key="4">
    <source>
        <dbReference type="Proteomes" id="UP000066480"/>
    </source>
</evidence>
<evidence type="ECO:0000259" key="2">
    <source>
        <dbReference type="PROSITE" id="PS50943"/>
    </source>
</evidence>
<dbReference type="InterPro" id="IPR010982">
    <property type="entry name" value="Lambda_DNA-bd_dom_sf"/>
</dbReference>
<dbReference type="AlphaFoldDB" id="A0A0K1JGE7"/>
<dbReference type="EMBL" id="CP011112">
    <property type="protein sequence ID" value="AKU15787.1"/>
    <property type="molecule type" value="Genomic_DNA"/>
</dbReference>
<reference evidence="3 4" key="1">
    <citation type="submission" date="2015-03" db="EMBL/GenBank/DDBJ databases">
        <title>Luteipulveratus halotolerans sp. nov., a novel actinobacterium (Dermacoccaceae) from Sarawak, Malaysia.</title>
        <authorList>
            <person name="Juboi H."/>
            <person name="Basik A."/>
            <person name="Shamsul S.S."/>
            <person name="Arnold P."/>
            <person name="Schmitt E.K."/>
            <person name="Sanglier J.-J."/>
            <person name="Yeo T."/>
        </authorList>
    </citation>
    <scope>NUCLEOTIDE SEQUENCE [LARGE SCALE GENOMIC DNA]</scope>
    <source>
        <strain evidence="3 4">MN07-A0370</strain>
    </source>
</reference>
<name>A0A0K1JGE7_9MICO</name>
<proteinExistence type="predicted"/>
<dbReference type="SMART" id="SM00530">
    <property type="entry name" value="HTH_XRE"/>
    <property type="match status" value="1"/>
</dbReference>
<protein>
    <recommendedName>
        <fullName evidence="2">HTH cro/C1-type domain-containing protein</fullName>
    </recommendedName>
</protein>
<dbReference type="Proteomes" id="UP000066480">
    <property type="component" value="Chromosome"/>
</dbReference>
<dbReference type="RefSeq" id="WP_052590859.1">
    <property type="nucleotide sequence ID" value="NZ_CP011112.1"/>
</dbReference>
<sequence>MDTTHDNARERTPYADMVSARLRAERGDKQLTLDGLAEAAGIPKATLRRILSGERVADVSQLVRLCRALGLQPSKFLEDVERRLDGADPIVPATPQVRRVTAKRAGRARQSPDD</sequence>
<dbReference type="SUPFAM" id="SSF47413">
    <property type="entry name" value="lambda repressor-like DNA-binding domains"/>
    <property type="match status" value="1"/>
</dbReference>
<dbReference type="CDD" id="cd00093">
    <property type="entry name" value="HTH_XRE"/>
    <property type="match status" value="1"/>
</dbReference>
<feature type="domain" description="HTH cro/C1-type" evidence="2">
    <location>
        <begin position="22"/>
        <end position="76"/>
    </location>
</feature>
<evidence type="ECO:0000256" key="1">
    <source>
        <dbReference type="SAM" id="MobiDB-lite"/>
    </source>
</evidence>
<dbReference type="KEGG" id="lmoi:VV02_07830"/>
<accession>A0A0K1JGE7</accession>
<dbReference type="STRING" id="571913.VV02_07830"/>
<dbReference type="Pfam" id="PF13560">
    <property type="entry name" value="HTH_31"/>
    <property type="match status" value="1"/>
</dbReference>
<feature type="region of interest" description="Disordered" evidence="1">
    <location>
        <begin position="88"/>
        <end position="114"/>
    </location>
</feature>